<sequence>MQIKEDKTKQQALSNPFQFPDADIIIRARGVDFRVHKLILSHASTGFEDKFSLPPISRESIPVIEVPEDAQTMHDVLSLIYRNTDPVDLDNITTLRRVLVALRKYSMDNLRSIVGRVLQTHINSDPIRVFAIACIVNGREIARLAAKETLKLEFGQILDYDVPEVNQIRAGTFRKLLLYHRKCGDLASQTIRAHASKCPVTYHASKSARTVENAYVDCRQWWTEYVERMGEDAKSHPILPDYGGTELVRGFCDLTVTKRCYTCSPIASLTLIQLGERVEQEVRAALENVGVGLDDDDFSIQRLS</sequence>
<dbReference type="InterPro" id="IPR011333">
    <property type="entry name" value="SKP1/BTB/POZ_sf"/>
</dbReference>
<protein>
    <recommendedName>
        <fullName evidence="1">BTB domain-containing protein</fullName>
    </recommendedName>
</protein>
<comment type="caution">
    <text evidence="2">The sequence shown here is derived from an EMBL/GenBank/DDBJ whole genome shotgun (WGS) entry which is preliminary data.</text>
</comment>
<keyword evidence="3" id="KW-1185">Reference proteome</keyword>
<dbReference type="SMART" id="SM00225">
    <property type="entry name" value="BTB"/>
    <property type="match status" value="1"/>
</dbReference>
<dbReference type="SUPFAM" id="SSF54695">
    <property type="entry name" value="POZ domain"/>
    <property type="match status" value="1"/>
</dbReference>
<reference evidence="2 3" key="1">
    <citation type="submission" date="2022-09" db="EMBL/GenBank/DDBJ databases">
        <authorList>
            <person name="Palmer J.M."/>
        </authorList>
    </citation>
    <scope>NUCLEOTIDE SEQUENCE [LARGE SCALE GENOMIC DNA]</scope>
    <source>
        <strain evidence="2 3">DSM 7382</strain>
    </source>
</reference>
<evidence type="ECO:0000259" key="1">
    <source>
        <dbReference type="PROSITE" id="PS50097"/>
    </source>
</evidence>
<dbReference type="PROSITE" id="PS50097">
    <property type="entry name" value="BTB"/>
    <property type="match status" value="1"/>
</dbReference>
<feature type="domain" description="BTB" evidence="1">
    <location>
        <begin position="22"/>
        <end position="89"/>
    </location>
</feature>
<dbReference type="AlphaFoldDB" id="A0AAW0GG58"/>
<evidence type="ECO:0000313" key="2">
    <source>
        <dbReference type="EMBL" id="KAK7692548.1"/>
    </source>
</evidence>
<accession>A0AAW0GG58</accession>
<gene>
    <name evidence="2" type="ORF">QCA50_004178</name>
</gene>
<dbReference type="CDD" id="cd18186">
    <property type="entry name" value="BTB_POZ_ZBTB_KLHL-like"/>
    <property type="match status" value="1"/>
</dbReference>
<name>A0AAW0GG58_9APHY</name>
<dbReference type="InterPro" id="IPR000210">
    <property type="entry name" value="BTB/POZ_dom"/>
</dbReference>
<dbReference type="Gene3D" id="3.30.710.10">
    <property type="entry name" value="Potassium Channel Kv1.1, Chain A"/>
    <property type="match status" value="1"/>
</dbReference>
<dbReference type="Pfam" id="PF00651">
    <property type="entry name" value="BTB"/>
    <property type="match status" value="1"/>
</dbReference>
<dbReference type="Proteomes" id="UP001385951">
    <property type="component" value="Unassembled WGS sequence"/>
</dbReference>
<evidence type="ECO:0000313" key="3">
    <source>
        <dbReference type="Proteomes" id="UP001385951"/>
    </source>
</evidence>
<dbReference type="EMBL" id="JASBNA010000004">
    <property type="protein sequence ID" value="KAK7692548.1"/>
    <property type="molecule type" value="Genomic_DNA"/>
</dbReference>
<proteinExistence type="predicted"/>
<organism evidence="2 3">
    <name type="scientific">Cerrena zonata</name>
    <dbReference type="NCBI Taxonomy" id="2478898"/>
    <lineage>
        <taxon>Eukaryota</taxon>
        <taxon>Fungi</taxon>
        <taxon>Dikarya</taxon>
        <taxon>Basidiomycota</taxon>
        <taxon>Agaricomycotina</taxon>
        <taxon>Agaricomycetes</taxon>
        <taxon>Polyporales</taxon>
        <taxon>Cerrenaceae</taxon>
        <taxon>Cerrena</taxon>
    </lineage>
</organism>